<gene>
    <name evidence="1" type="ORF">C2E16_13020</name>
</gene>
<dbReference type="Proteomes" id="UP000237673">
    <property type="component" value="Chromosome"/>
</dbReference>
<dbReference type="GeneID" id="84632019"/>
<reference evidence="1 2" key="1">
    <citation type="submission" date="2018-01" db="EMBL/GenBank/DDBJ databases">
        <title>Complete and assembled Genome of Pantoea calida DSM22759T.</title>
        <authorList>
            <person name="Stevens M.J.A."/>
            <person name="Zurfluh K."/>
            <person name="Stephan R."/>
        </authorList>
    </citation>
    <scope>NUCLEOTIDE SEQUENCE [LARGE SCALE GENOMIC DNA]</scope>
    <source>
        <strain evidence="1 2">DSM 22759</strain>
    </source>
</reference>
<evidence type="ECO:0000313" key="1">
    <source>
        <dbReference type="EMBL" id="AUY25741.1"/>
    </source>
</evidence>
<dbReference type="EMBL" id="CP026378">
    <property type="protein sequence ID" value="AUY25741.1"/>
    <property type="molecule type" value="Genomic_DNA"/>
</dbReference>
<keyword evidence="2" id="KW-1185">Reference proteome</keyword>
<accession>A0ABN5HC36</accession>
<protein>
    <recommendedName>
        <fullName evidence="3">TetR family transcriptional regulator</fullName>
    </recommendedName>
</protein>
<name>A0ABN5HC36_9GAMM</name>
<evidence type="ECO:0000313" key="2">
    <source>
        <dbReference type="Proteomes" id="UP000237673"/>
    </source>
</evidence>
<dbReference type="SUPFAM" id="SSF46689">
    <property type="entry name" value="Homeodomain-like"/>
    <property type="match status" value="1"/>
</dbReference>
<dbReference type="Gene3D" id="1.10.357.10">
    <property type="entry name" value="Tetracycline Repressor, domain 2"/>
    <property type="match status" value="1"/>
</dbReference>
<evidence type="ECO:0008006" key="3">
    <source>
        <dbReference type="Google" id="ProtNLM"/>
    </source>
</evidence>
<sequence>MTIQTSPRRRLSLDDRRRQLTEATWHLVRTEGSDALSLARVGEKAGMSKTRMAVQTNLSHLKTEDH</sequence>
<proteinExistence type="predicted"/>
<organism evidence="1 2">
    <name type="scientific">Mixta calida</name>
    <dbReference type="NCBI Taxonomy" id="665913"/>
    <lineage>
        <taxon>Bacteria</taxon>
        <taxon>Pseudomonadati</taxon>
        <taxon>Pseudomonadota</taxon>
        <taxon>Gammaproteobacteria</taxon>
        <taxon>Enterobacterales</taxon>
        <taxon>Erwiniaceae</taxon>
        <taxon>Mixta</taxon>
    </lineage>
</organism>
<dbReference type="RefSeq" id="WP_038625436.1">
    <property type="nucleotide sequence ID" value="NZ_CAXOMJ010000026.1"/>
</dbReference>
<dbReference type="InterPro" id="IPR009057">
    <property type="entry name" value="Homeodomain-like_sf"/>
</dbReference>